<organism evidence="1 2">
    <name type="scientific">Fibrella forsythiae</name>
    <dbReference type="NCBI Taxonomy" id="2817061"/>
    <lineage>
        <taxon>Bacteria</taxon>
        <taxon>Pseudomonadati</taxon>
        <taxon>Bacteroidota</taxon>
        <taxon>Cytophagia</taxon>
        <taxon>Cytophagales</taxon>
        <taxon>Spirosomataceae</taxon>
        <taxon>Fibrella</taxon>
    </lineage>
</organism>
<keyword evidence="2" id="KW-1185">Reference proteome</keyword>
<name>A0ABS3JNM4_9BACT</name>
<evidence type="ECO:0000313" key="2">
    <source>
        <dbReference type="Proteomes" id="UP000664628"/>
    </source>
</evidence>
<dbReference type="EMBL" id="JAFMYW010000008">
    <property type="protein sequence ID" value="MBO0951605.1"/>
    <property type="molecule type" value="Genomic_DNA"/>
</dbReference>
<evidence type="ECO:0000313" key="1">
    <source>
        <dbReference type="EMBL" id="MBO0951605.1"/>
    </source>
</evidence>
<comment type="caution">
    <text evidence="1">The sequence shown here is derived from an EMBL/GenBank/DDBJ whole genome shotgun (WGS) entry which is preliminary data.</text>
</comment>
<accession>A0ABS3JNM4</accession>
<dbReference type="RefSeq" id="WP_207331554.1">
    <property type="nucleotide sequence ID" value="NZ_JAFMYW010000008.1"/>
</dbReference>
<gene>
    <name evidence="1" type="ORF">J2I46_23680</name>
</gene>
<dbReference type="Proteomes" id="UP000664628">
    <property type="component" value="Unassembled WGS sequence"/>
</dbReference>
<sequence>MSPLRRVGLLLVAVGCLWSCKEKAPDTPTPLPDPGLTWQVHEDFLFDRKIQLASYADSAIIILSGNRTTAIAPDPDRRSTTDTTFVHFGGQAENNGRTDYRPLLHSTFFGFLYEGFVNLVPTTDPVLNYSNARLIMNQLDADFASFATLPVDMGETMAANQQNQFIVPYNVYDRRYATPVIDGNQTCLLLVSVTVPKAPYVALTIAKTQKIVLPASSGLRSVQRIGNNFIVSLSSGTYRIKPDGTYLKTYPYSLIRQFTTNETVYGLTNGGAGSLQLVASTDQGNTWQTIATDLPTNYSLLSYKQVQNQVIGVYNSQLFQLTITPTTLSTTELDNTGLYGNKITSVATYRNTVYVSTLSGVFTKPVRTFLTPKKS</sequence>
<protein>
    <recommendedName>
        <fullName evidence="3">Lipoprotein</fullName>
    </recommendedName>
</protein>
<reference evidence="1 2" key="1">
    <citation type="submission" date="2021-03" db="EMBL/GenBank/DDBJ databases">
        <title>Fibrella sp. HMF5405 genome sequencing and assembly.</title>
        <authorList>
            <person name="Kang H."/>
            <person name="Kim H."/>
            <person name="Bae S."/>
            <person name="Joh K."/>
        </authorList>
    </citation>
    <scope>NUCLEOTIDE SEQUENCE [LARGE SCALE GENOMIC DNA]</scope>
    <source>
        <strain evidence="1 2">HMF5405</strain>
    </source>
</reference>
<proteinExistence type="predicted"/>
<evidence type="ECO:0008006" key="3">
    <source>
        <dbReference type="Google" id="ProtNLM"/>
    </source>
</evidence>